<evidence type="ECO:0000256" key="1">
    <source>
        <dbReference type="SAM" id="MobiDB-lite"/>
    </source>
</evidence>
<feature type="region of interest" description="Disordered" evidence="1">
    <location>
        <begin position="1"/>
        <end position="38"/>
    </location>
</feature>
<organism evidence="4">
    <name type="scientific">Soboliphyme baturini</name>
    <dbReference type="NCBI Taxonomy" id="241478"/>
    <lineage>
        <taxon>Eukaryota</taxon>
        <taxon>Metazoa</taxon>
        <taxon>Ecdysozoa</taxon>
        <taxon>Nematoda</taxon>
        <taxon>Enoplea</taxon>
        <taxon>Dorylaimia</taxon>
        <taxon>Dioctophymatida</taxon>
        <taxon>Dioctophymatoidea</taxon>
        <taxon>Soboliphymatidae</taxon>
        <taxon>Soboliphyme</taxon>
    </lineage>
</organism>
<proteinExistence type="predicted"/>
<reference evidence="2 3" key="2">
    <citation type="submission" date="2018-11" db="EMBL/GenBank/DDBJ databases">
        <authorList>
            <consortium name="Pathogen Informatics"/>
        </authorList>
    </citation>
    <scope>NUCLEOTIDE SEQUENCE [LARGE SCALE GENOMIC DNA]</scope>
</reference>
<keyword evidence="3" id="KW-1185">Reference proteome</keyword>
<feature type="region of interest" description="Disordered" evidence="1">
    <location>
        <begin position="51"/>
        <end position="78"/>
    </location>
</feature>
<dbReference type="WBParaSite" id="SBAD_0000724901-mRNA-1">
    <property type="protein sequence ID" value="SBAD_0000724901-mRNA-1"/>
    <property type="gene ID" value="SBAD_0000724901"/>
</dbReference>
<dbReference type="EMBL" id="UZAM01010213">
    <property type="protein sequence ID" value="VDP11386.1"/>
    <property type="molecule type" value="Genomic_DNA"/>
</dbReference>
<sequence length="158" mass="17175">MPSRDRGNLAIRLPPNGGNGHGTRSGGQRLASAPCSSDLTEAGTWRMTNVKFTKSGDRPTAPRRYAPPDGKSSNFSSGVQANLRVIELAGESGGQLRREVGRARLPAPELCAEVEDLNRFDPSVRLLCNERRPRPSIIRPNPISLPAPLANVERLHYT</sequence>
<evidence type="ECO:0000313" key="2">
    <source>
        <dbReference type="EMBL" id="VDP11386.1"/>
    </source>
</evidence>
<evidence type="ECO:0000313" key="3">
    <source>
        <dbReference type="Proteomes" id="UP000270296"/>
    </source>
</evidence>
<evidence type="ECO:0000313" key="4">
    <source>
        <dbReference type="WBParaSite" id="SBAD_0000724901-mRNA-1"/>
    </source>
</evidence>
<gene>
    <name evidence="2" type="ORF">SBAD_LOCUS6984</name>
</gene>
<name>A0A183ITN7_9BILA</name>
<dbReference type="Proteomes" id="UP000270296">
    <property type="component" value="Unassembled WGS sequence"/>
</dbReference>
<reference evidence="4" key="1">
    <citation type="submission" date="2016-06" db="UniProtKB">
        <authorList>
            <consortium name="WormBaseParasite"/>
        </authorList>
    </citation>
    <scope>IDENTIFICATION</scope>
</reference>
<accession>A0A183ITN7</accession>
<dbReference type="AlphaFoldDB" id="A0A183ITN7"/>
<protein>
    <submittedName>
        <fullName evidence="2 4">Uncharacterized protein</fullName>
    </submittedName>
</protein>